<sequence>MILIYCSNITSRKEYVFRHVFKRILEVEYKFTTELNEFVGYSGPKFSYTQKTIGQEMSIYAEGLLDEVGIDLHEVEISYWDELPVFFQSLDHESIVPFDLFSAVFYLLSRYEEYLPQMKDELGRFKAQDSVAYQNDFLKLPIIELWVIKFKTVLEAKFDFTIELANEYKQVTVIDTPIYFKYRSRSWITKWEMFISYVKKFSIYKLILFFSVLLRFKKDPFDNLDDLLKIFTSTNQTESKSLFLFNLGNITRDNPGVSYRNHTYKIAIKHAADYSDIGVLARINSSEEQAILQATRFEKNTHRILKFVRVNKSKLEVPHFYRNISGLGKVNDYSMCFENVVGFRAGTSLPFYFYDLDYEIQTPVLVHPVAIHYSSLVNKMLASQRIALKQIVHQIKAVHGHLNIVMNYDHFDKELGNHSYTFLKDIHGI</sequence>
<name>A0A090Q2I7_9FLAO</name>
<keyword evidence="3" id="KW-1185">Reference proteome</keyword>
<dbReference type="InterPro" id="IPR054297">
    <property type="entry name" value="DUF7033"/>
</dbReference>
<evidence type="ECO:0000313" key="3">
    <source>
        <dbReference type="Proteomes" id="UP000029221"/>
    </source>
</evidence>
<comment type="caution">
    <text evidence="2">The sequence shown here is derived from an EMBL/GenBank/DDBJ whole genome shotgun (WGS) entry which is preliminary data.</text>
</comment>
<gene>
    <name evidence="2" type="ORF">JCM19294_1340</name>
</gene>
<protein>
    <submittedName>
        <fullName evidence="2">Conservoned protein</fullName>
    </submittedName>
</protein>
<dbReference type="Pfam" id="PF23019">
    <property type="entry name" value="DUF7033"/>
    <property type="match status" value="1"/>
</dbReference>
<proteinExistence type="predicted"/>
<evidence type="ECO:0000313" key="2">
    <source>
        <dbReference type="EMBL" id="GAK97294.1"/>
    </source>
</evidence>
<feature type="domain" description="DUF7033" evidence="1">
    <location>
        <begin position="96"/>
        <end position="183"/>
    </location>
</feature>
<accession>A0A090Q2I7</accession>
<dbReference type="STRING" id="319236.BST91_01725"/>
<dbReference type="Proteomes" id="UP000029221">
    <property type="component" value="Unassembled WGS sequence"/>
</dbReference>
<dbReference type="EMBL" id="BBML01000005">
    <property type="protein sequence ID" value="GAK97294.1"/>
    <property type="molecule type" value="Genomic_DNA"/>
</dbReference>
<organism evidence="2 3">
    <name type="scientific">Nonlabens tegetincola</name>
    <dbReference type="NCBI Taxonomy" id="323273"/>
    <lineage>
        <taxon>Bacteria</taxon>
        <taxon>Pseudomonadati</taxon>
        <taxon>Bacteroidota</taxon>
        <taxon>Flavobacteriia</taxon>
        <taxon>Flavobacteriales</taxon>
        <taxon>Flavobacteriaceae</taxon>
        <taxon>Nonlabens</taxon>
    </lineage>
</organism>
<reference evidence="2" key="1">
    <citation type="journal article" date="2014" name="Genome Announc.">
        <title>Draft Genome Sequences of Marine Flavobacterium Nonlabens Strains NR17, NR24, NR27, NR32, NR33, and Ara13.</title>
        <authorList>
            <person name="Nakanishi M."/>
            <person name="Meirelles P."/>
            <person name="Suzuki R."/>
            <person name="Takatani N."/>
            <person name="Mino S."/>
            <person name="Suda W."/>
            <person name="Oshima K."/>
            <person name="Hattori M."/>
            <person name="Ohkuma M."/>
            <person name="Hosokawa M."/>
            <person name="Miyashita K."/>
            <person name="Thompson F.L."/>
            <person name="Niwa A."/>
            <person name="Sawabe T."/>
            <person name="Sawabe T."/>
        </authorList>
    </citation>
    <scope>NUCLEOTIDE SEQUENCE [LARGE SCALE GENOMIC DNA]</scope>
    <source>
        <strain evidence="2">JCM 19294</strain>
    </source>
</reference>
<dbReference type="AlphaFoldDB" id="A0A090Q2I7"/>
<evidence type="ECO:0000259" key="1">
    <source>
        <dbReference type="Pfam" id="PF23019"/>
    </source>
</evidence>
<dbReference type="eggNOG" id="COG0726">
    <property type="taxonomic scope" value="Bacteria"/>
</dbReference>